<dbReference type="AlphaFoldDB" id="A0A1I3LUH6"/>
<dbReference type="GO" id="GO:0004519">
    <property type="term" value="F:endonuclease activity"/>
    <property type="evidence" value="ECO:0007669"/>
    <property type="project" value="UniProtKB-KW"/>
</dbReference>
<protein>
    <submittedName>
        <fullName evidence="2">HNH endonuclease</fullName>
    </submittedName>
</protein>
<dbReference type="EMBL" id="FORI01000007">
    <property type="protein sequence ID" value="SFI88313.1"/>
    <property type="molecule type" value="Genomic_DNA"/>
</dbReference>
<accession>A0A1I3LUH6</accession>
<evidence type="ECO:0000259" key="1">
    <source>
        <dbReference type="Pfam" id="PF01844"/>
    </source>
</evidence>
<keyword evidence="2" id="KW-0378">Hydrolase</keyword>
<evidence type="ECO:0000313" key="3">
    <source>
        <dbReference type="Proteomes" id="UP000182737"/>
    </source>
</evidence>
<dbReference type="InterPro" id="IPR003615">
    <property type="entry name" value="HNH_nuc"/>
</dbReference>
<dbReference type="Gene3D" id="1.10.30.50">
    <property type="match status" value="1"/>
</dbReference>
<gene>
    <name evidence="2" type="ORF">SAMN04487775_107198</name>
</gene>
<dbReference type="GO" id="GO:0008270">
    <property type="term" value="F:zinc ion binding"/>
    <property type="evidence" value="ECO:0007669"/>
    <property type="project" value="InterPro"/>
</dbReference>
<name>A0A1I3LUH6_9SPIR</name>
<organism evidence="2 3">
    <name type="scientific">Treponema bryantii</name>
    <dbReference type="NCBI Taxonomy" id="163"/>
    <lineage>
        <taxon>Bacteria</taxon>
        <taxon>Pseudomonadati</taxon>
        <taxon>Spirochaetota</taxon>
        <taxon>Spirochaetia</taxon>
        <taxon>Spirochaetales</taxon>
        <taxon>Treponemataceae</taxon>
        <taxon>Treponema</taxon>
    </lineage>
</organism>
<dbReference type="Pfam" id="PF01844">
    <property type="entry name" value="HNH"/>
    <property type="match status" value="1"/>
</dbReference>
<dbReference type="OrthoDB" id="9802901at2"/>
<reference evidence="3" key="1">
    <citation type="submission" date="2016-10" db="EMBL/GenBank/DDBJ databases">
        <authorList>
            <person name="Varghese N."/>
            <person name="Submissions S."/>
        </authorList>
    </citation>
    <scope>NUCLEOTIDE SEQUENCE [LARGE SCALE GENOMIC DNA]</scope>
    <source>
        <strain evidence="3">XBD1002</strain>
    </source>
</reference>
<dbReference type="GO" id="GO:0003676">
    <property type="term" value="F:nucleic acid binding"/>
    <property type="evidence" value="ECO:0007669"/>
    <property type="project" value="InterPro"/>
</dbReference>
<dbReference type="Proteomes" id="UP000182737">
    <property type="component" value="Unassembled WGS sequence"/>
</dbReference>
<dbReference type="RefSeq" id="WP_074932472.1">
    <property type="nucleotide sequence ID" value="NZ_FORI01000007.1"/>
</dbReference>
<evidence type="ECO:0000313" key="2">
    <source>
        <dbReference type="EMBL" id="SFI88313.1"/>
    </source>
</evidence>
<keyword evidence="2" id="KW-0255">Endonuclease</keyword>
<dbReference type="InterPro" id="IPR002711">
    <property type="entry name" value="HNH"/>
</dbReference>
<dbReference type="CDD" id="cd00085">
    <property type="entry name" value="HNHc"/>
    <property type="match status" value="1"/>
</dbReference>
<sequence>MKKNIFNMPKAVTIMGRSSSITNSFYNGIVPIIEPSDEEIRNALKTLEQTEENVTCVYCGDPKTEWDHLYPLIVNKRHTGYITEIANLVPACGKCNQSKGNSYWKEWIISDAEKSPKTRMVKDLDKRIKIIEKYDLSFPKHRIDIEALVGEDIWQKYQESYEKIILEMQKAQAIMDNIKSIIKEQNKTCSTEKKSRVSSFDSEDFQDSSADNNLDDLLNRVGKSIFVIYFDLFYKQLSNSEIIEEIKKENNFTEKSYASRVTKGLKIIRSNLGNAALERIIKSNKIDENIRMKAIELKEKYYKNK</sequence>
<keyword evidence="3" id="KW-1185">Reference proteome</keyword>
<keyword evidence="2" id="KW-0540">Nuclease</keyword>
<proteinExistence type="predicted"/>
<feature type="domain" description="HNH" evidence="1">
    <location>
        <begin position="56"/>
        <end position="101"/>
    </location>
</feature>